<protein>
    <submittedName>
        <fullName evidence="1">Uncharacterized protein</fullName>
    </submittedName>
</protein>
<evidence type="ECO:0000313" key="1">
    <source>
        <dbReference type="EMBL" id="SNQ61232.1"/>
    </source>
</evidence>
<reference evidence="2" key="1">
    <citation type="submission" date="2017-06" db="EMBL/GenBank/DDBJ databases">
        <authorList>
            <person name="Cremers G."/>
        </authorList>
    </citation>
    <scope>NUCLEOTIDE SEQUENCE [LARGE SCALE GENOMIC DNA]</scope>
</reference>
<dbReference type="AlphaFoldDB" id="A0A284VPQ3"/>
<dbReference type="Proteomes" id="UP000218615">
    <property type="component" value="Unassembled WGS sequence"/>
</dbReference>
<accession>A0A284VPQ3</accession>
<keyword evidence="2" id="KW-1185">Reference proteome</keyword>
<proteinExistence type="predicted"/>
<name>A0A284VPQ3_9EURY</name>
<evidence type="ECO:0000313" key="2">
    <source>
        <dbReference type="Proteomes" id="UP000218615"/>
    </source>
</evidence>
<organism evidence="1 2">
    <name type="scientific">Candidatus Methanoperedens nitratireducens</name>
    <dbReference type="NCBI Taxonomy" id="1392998"/>
    <lineage>
        <taxon>Archaea</taxon>
        <taxon>Methanobacteriati</taxon>
        <taxon>Methanobacteriota</taxon>
        <taxon>Stenosarchaea group</taxon>
        <taxon>Methanomicrobia</taxon>
        <taxon>Methanosarcinales</taxon>
        <taxon>ANME-2 cluster</taxon>
        <taxon>Candidatus Methanoperedentaceae</taxon>
        <taxon>Candidatus Methanoperedens</taxon>
    </lineage>
</organism>
<sequence length="49" mass="5466">MCIYRPLEKNGWNKSMLIGGLYVRNIAGAGGTAKSGFQGQRNRKALYYI</sequence>
<dbReference type="EMBL" id="FZMP01000171">
    <property type="protein sequence ID" value="SNQ61232.1"/>
    <property type="molecule type" value="Genomic_DNA"/>
</dbReference>
<gene>
    <name evidence="1" type="ORF">MNV_270007</name>
</gene>